<dbReference type="EMBL" id="AP023361">
    <property type="protein sequence ID" value="BCJ89742.1"/>
    <property type="molecule type" value="Genomic_DNA"/>
</dbReference>
<reference evidence="2 3" key="1">
    <citation type="submission" date="2020-08" db="EMBL/GenBank/DDBJ databases">
        <title>Genome sequence of Rhizobiales bacterium strain IZ6.</title>
        <authorList>
            <person name="Nakai R."/>
            <person name="Naganuma T."/>
        </authorList>
    </citation>
    <scope>NUCLEOTIDE SEQUENCE [LARGE SCALE GENOMIC DNA]</scope>
    <source>
        <strain evidence="2 3">IZ6</strain>
    </source>
</reference>
<feature type="chain" id="PRO_5028290108" description="DUF2502 domain-containing protein" evidence="1">
    <location>
        <begin position="23"/>
        <end position="109"/>
    </location>
</feature>
<dbReference type="AlphaFoldDB" id="A0A6S6QR46"/>
<dbReference type="KEGG" id="tso:IZ6_04770"/>
<evidence type="ECO:0000313" key="3">
    <source>
        <dbReference type="Proteomes" id="UP000515317"/>
    </source>
</evidence>
<evidence type="ECO:0000256" key="1">
    <source>
        <dbReference type="SAM" id="SignalP"/>
    </source>
</evidence>
<keyword evidence="3" id="KW-1185">Reference proteome</keyword>
<name>A0A6S6QR46_9HYPH</name>
<proteinExistence type="predicted"/>
<dbReference type="RefSeq" id="WP_222876427.1">
    <property type="nucleotide sequence ID" value="NZ_AP023361.1"/>
</dbReference>
<sequence length="109" mass="12694">MKLNFGWLMGCAVATVVVVAGAGDALAWHKGYPHDGGHNKWKSQEYNSHNKWKSQQYNSHNKWKSQEYNDYHGPNKSQYQKKKYYHQKYGSWGSHPQCMHLGPFGICEY</sequence>
<evidence type="ECO:0000313" key="2">
    <source>
        <dbReference type="EMBL" id="BCJ89742.1"/>
    </source>
</evidence>
<gene>
    <name evidence="2" type="ORF">IZ6_04770</name>
</gene>
<organism evidence="2 3">
    <name type="scientific">Terrihabitans soli</name>
    <dbReference type="NCBI Taxonomy" id="708113"/>
    <lineage>
        <taxon>Bacteria</taxon>
        <taxon>Pseudomonadati</taxon>
        <taxon>Pseudomonadota</taxon>
        <taxon>Alphaproteobacteria</taxon>
        <taxon>Hyphomicrobiales</taxon>
        <taxon>Terrihabitans</taxon>
    </lineage>
</organism>
<dbReference type="Proteomes" id="UP000515317">
    <property type="component" value="Chromosome"/>
</dbReference>
<feature type="signal peptide" evidence="1">
    <location>
        <begin position="1"/>
        <end position="22"/>
    </location>
</feature>
<protein>
    <recommendedName>
        <fullName evidence="4">DUF2502 domain-containing protein</fullName>
    </recommendedName>
</protein>
<evidence type="ECO:0008006" key="4">
    <source>
        <dbReference type="Google" id="ProtNLM"/>
    </source>
</evidence>
<keyword evidence="1" id="KW-0732">Signal</keyword>
<accession>A0A6S6QR46</accession>